<comment type="caution">
    <text evidence="3">The sequence shown here is derived from an EMBL/GenBank/DDBJ whole genome shotgun (WGS) entry which is preliminary data.</text>
</comment>
<accession>A0ABQ2DUV5</accession>
<evidence type="ECO:0000313" key="3">
    <source>
        <dbReference type="EMBL" id="GGJ73782.1"/>
    </source>
</evidence>
<dbReference type="SUPFAM" id="SSF52540">
    <property type="entry name" value="P-loop containing nucleoside triphosphate hydrolases"/>
    <property type="match status" value="1"/>
</dbReference>
<evidence type="ECO:0000259" key="2">
    <source>
        <dbReference type="Pfam" id="PF20693"/>
    </source>
</evidence>
<evidence type="ECO:0000256" key="1">
    <source>
        <dbReference type="SAM" id="Phobius"/>
    </source>
</evidence>
<dbReference type="GeneID" id="303305914"/>
<sequence length="1230" mass="135752">MEPTQSPEHHKVADLHPLVPEYQPEKHAVYFEAIENALGWTGERAVRNIALTGSYGVGKSSILRQVATDPDRKVIQVSLSTLGFGTEGFTARAAEAPRQSDDEAVNPLRETKTNQIQKEIVKQLLYTQAPEKMPGSRYRRISAFNPLSEALFSLVAGVPVALIFFLLGWTPKLAALFTVPTDWAIAANAGMALLSAAFVFAVRHTTHNKIRIDSISAGAATISLSPSSDTYFDEYLDEIVYFFEVVNADIVIFEDIDRFEDAHIFETLRELNTILNAAKQLDGRVIRFLYAIKDSIFEELGTRAARESAAQPDAPDEPATDAAMLEVARANRTKFFDLVIPVVPFVTHQSARELMAGELSDLTHSVSEGLIDLVAQHVADMRLIKNIRNEFVIFQEQVIRKSSLELDDDRLFAMVLYKSTHLSDFERIKLGTSNLDTLYRESRQLVRDHTARLNAEVAVLRRRLRNVNNQAARSKKVGDAIGAYIDLILGHIGYSVKEIRYAGTRISSDDMRTMSFWQKYAAGNANLSFTYYDPYRRSTLASDLPRAELERATGESLDPSIWESSARSDIDAQIAAARQDIAFLSKADERDLMARPDLQTKHNTGTAVSLAERATSLLGSKLAVELFAQGYVDRYFTLYTSTFVGDRVNANAMNFILKNVDTGSMDFYFPLTTEEAKAVLHERPRLAVREKSAYNFDFVDYLLKDNEADAEIVVTNLCKYGDDEKQFLQAYLSSERDVVPLVCLLTGGWAEVLVVLVTELDLEDDLRLQVVDAALTGLKSGLNYSVSDEVSRYLKDYHASLKVFIDPQGAASAEHVAKVVEAADFFVPDLAPLCDSVQRAIIAIGRFEVTRDNLLKAIAPSTDLSLNALQKSSEHVYQRAISDLERYLALLTEAEQTVTDTEAFVSIIEDIDQVDRGSLAAVVGRSANECCVPNLIGVAPGAWPALASHARFPSEFGNIAAYADQYGIDGDLAVILASKSIVVVGDVDEAEKLELASKLVHSADCLPSAELRASLLKSLQLQSYLPASSVPAEHGEWIGRLIENKVIKDDAESFALIASDDWQGLEYAIGVSKSVASFISPEILVPSALTRFLASGKVPDVLKRSVVERFSEFSKGVGRDALQALASYAVKHSVKISWNDVLQAASAQIDPTLTLSLVQRFLGQASLEHLKPILEALGGDYPALGAPNGKRRRFANTEVNKALLERLKDLGTVFRITPDGNELKVNMKRR</sequence>
<dbReference type="InterPro" id="IPR027417">
    <property type="entry name" value="P-loop_NTPase"/>
</dbReference>
<feature type="domain" description="YobI-like P-loop NTPase" evidence="2">
    <location>
        <begin position="30"/>
        <end position="435"/>
    </location>
</feature>
<dbReference type="RefSeq" id="WP_188687410.1">
    <property type="nucleotide sequence ID" value="NZ_BMKX01000013.1"/>
</dbReference>
<evidence type="ECO:0000313" key="4">
    <source>
        <dbReference type="Proteomes" id="UP000606115"/>
    </source>
</evidence>
<dbReference type="InterPro" id="IPR048428">
    <property type="entry name" value="YobI-NTPase"/>
</dbReference>
<dbReference type="Pfam" id="PF20693">
    <property type="entry name" value="YobI-ATPase"/>
    <property type="match status" value="1"/>
</dbReference>
<keyword evidence="1" id="KW-0812">Transmembrane</keyword>
<gene>
    <name evidence="3" type="primary">yobI</name>
    <name evidence="3" type="ORF">GCM10007173_35890</name>
</gene>
<dbReference type="Proteomes" id="UP000606115">
    <property type="component" value="Unassembled WGS sequence"/>
</dbReference>
<keyword evidence="4" id="KW-1185">Reference proteome</keyword>
<organism evidence="3 4">
    <name type="scientific">Glutamicibacter ardleyensis</name>
    <dbReference type="NCBI Taxonomy" id="225894"/>
    <lineage>
        <taxon>Bacteria</taxon>
        <taxon>Bacillati</taxon>
        <taxon>Actinomycetota</taxon>
        <taxon>Actinomycetes</taxon>
        <taxon>Micrococcales</taxon>
        <taxon>Micrococcaceae</taxon>
        <taxon>Glutamicibacter</taxon>
    </lineage>
</organism>
<keyword evidence="1" id="KW-0472">Membrane</keyword>
<protein>
    <submittedName>
        <fullName evidence="3">Membrane protein YobI</fullName>
    </submittedName>
</protein>
<dbReference type="EMBL" id="BMKX01000013">
    <property type="protein sequence ID" value="GGJ73782.1"/>
    <property type="molecule type" value="Genomic_DNA"/>
</dbReference>
<reference evidence="4" key="1">
    <citation type="journal article" date="2019" name="Int. J. Syst. Evol. Microbiol.">
        <title>The Global Catalogue of Microorganisms (GCM) 10K type strain sequencing project: providing services to taxonomists for standard genome sequencing and annotation.</title>
        <authorList>
            <consortium name="The Broad Institute Genomics Platform"/>
            <consortium name="The Broad Institute Genome Sequencing Center for Infectious Disease"/>
            <person name="Wu L."/>
            <person name="Ma J."/>
        </authorList>
    </citation>
    <scope>NUCLEOTIDE SEQUENCE [LARGE SCALE GENOMIC DNA]</scope>
    <source>
        <strain evidence="4">CGMCC 1.3685</strain>
    </source>
</reference>
<proteinExistence type="predicted"/>
<name>A0ABQ2DUV5_9MICC</name>
<feature type="transmembrane region" description="Helical" evidence="1">
    <location>
        <begin position="150"/>
        <end position="171"/>
    </location>
</feature>
<keyword evidence="1" id="KW-1133">Transmembrane helix</keyword>